<feature type="domain" description="3-deoxy-D-manno-octulosonic-acid transferase N-terminal" evidence="11">
    <location>
        <begin position="35"/>
        <end position="210"/>
    </location>
</feature>
<dbReference type="Proteomes" id="UP000001929">
    <property type="component" value="Chromosome"/>
</dbReference>
<gene>
    <name evidence="12" type="ordered locus">Rru_A0581</name>
</gene>
<reference evidence="12 13" key="1">
    <citation type="journal article" date="2011" name="Stand. Genomic Sci.">
        <title>Complete genome sequence of Rhodospirillum rubrum type strain (S1).</title>
        <authorList>
            <person name="Munk A.C."/>
            <person name="Copeland A."/>
            <person name="Lucas S."/>
            <person name="Lapidus A."/>
            <person name="Del Rio T.G."/>
            <person name="Barry K."/>
            <person name="Detter J.C."/>
            <person name="Hammon N."/>
            <person name="Israni S."/>
            <person name="Pitluck S."/>
            <person name="Brettin T."/>
            <person name="Bruce D."/>
            <person name="Han C."/>
            <person name="Tapia R."/>
            <person name="Gilna P."/>
            <person name="Schmutz J."/>
            <person name="Larimer F."/>
            <person name="Land M."/>
            <person name="Kyrpides N.C."/>
            <person name="Mavromatis K."/>
            <person name="Richardson P."/>
            <person name="Rohde M."/>
            <person name="Goker M."/>
            <person name="Klenk H.P."/>
            <person name="Zhang Y."/>
            <person name="Roberts G.P."/>
            <person name="Reslewic S."/>
            <person name="Schwartz D.C."/>
        </authorList>
    </citation>
    <scope>NUCLEOTIDE SEQUENCE [LARGE SCALE GENOMIC DNA]</scope>
    <source>
        <strain evidence="13">ATCC 11170 / ATH 1.1.1 / DSM 467 / LMG 4362 / NCIMB 8255 / S1</strain>
    </source>
</reference>
<dbReference type="InterPro" id="IPR038107">
    <property type="entry name" value="Glycos_transf_N_sf"/>
</dbReference>
<comment type="pathway">
    <text evidence="2 10">Bacterial outer membrane biogenesis; LPS core biosynthesis.</text>
</comment>
<evidence type="ECO:0000256" key="8">
    <source>
        <dbReference type="PIRSR" id="PIRSR639901-1"/>
    </source>
</evidence>
<feature type="active site" description="Proton acceptor" evidence="8">
    <location>
        <position position="62"/>
    </location>
</feature>
<dbReference type="GO" id="GO:0009245">
    <property type="term" value="P:lipid A biosynthetic process"/>
    <property type="evidence" value="ECO:0007669"/>
    <property type="project" value="TreeGrafter"/>
</dbReference>
<keyword evidence="10" id="KW-0472">Membrane</keyword>
<dbReference type="InterPro" id="IPR007507">
    <property type="entry name" value="Glycos_transf_N"/>
</dbReference>
<evidence type="ECO:0000256" key="1">
    <source>
        <dbReference type="ARBA" id="ARBA00003394"/>
    </source>
</evidence>
<dbReference type="PATRIC" id="fig|269796.9.peg.635"/>
<dbReference type="CAZy" id="GT30">
    <property type="family name" value="Glycosyltransferase Family 30"/>
</dbReference>
<evidence type="ECO:0000256" key="2">
    <source>
        <dbReference type="ARBA" id="ARBA00004713"/>
    </source>
</evidence>
<evidence type="ECO:0000256" key="4">
    <source>
        <dbReference type="ARBA" id="ARBA00019077"/>
    </source>
</evidence>
<proteinExistence type="inferred from homology"/>
<dbReference type="STRING" id="269796.Rru_A0581"/>
<dbReference type="Pfam" id="PF04413">
    <property type="entry name" value="Glycos_transf_N"/>
    <property type="match status" value="1"/>
</dbReference>
<dbReference type="InterPro" id="IPR039901">
    <property type="entry name" value="Kdotransferase"/>
</dbReference>
<dbReference type="SUPFAM" id="SSF53756">
    <property type="entry name" value="UDP-Glycosyltransferase/glycogen phosphorylase"/>
    <property type="match status" value="1"/>
</dbReference>
<dbReference type="EC" id="2.4.99.12" evidence="3 10"/>
<dbReference type="EMBL" id="CP000230">
    <property type="protein sequence ID" value="ABC21385.1"/>
    <property type="molecule type" value="Genomic_DNA"/>
</dbReference>
<dbReference type="GO" id="GO:0043842">
    <property type="term" value="F:Kdo transferase activity"/>
    <property type="evidence" value="ECO:0007669"/>
    <property type="project" value="UniProtKB-EC"/>
</dbReference>
<sequence>MSLYSFYRLLTVLGGPGIDLLLRYRRSRGKEDVDRLGERLGEPGLARPVGPLVWLHGASVGEAKALVPLITRLRAERPRLGVLLTTGTVTSARVVGDHLPRGAIHQYLPVDKPGAIRRFLDHWAPDLMLWSESDFWPNLMVEAGARQIPMVLLNGRVSDRSYDSWRRHRRLIGRMLDGFALCLGQTEEDARRLADLGAAHTGCVGNLKFANPADPAEPRALAAALAALDDRPRWIAASTHPGEEGIAGRLHKSLKAKHPGLLTIVVPRHPHRAAEVAAELTALGLGVRRRSEGWPASTDDVLLGDTMGEMGLYLRLAPVVFMGKTLAKTGGQNPLEPALLESAVLWGPGMTNFAEIAARMQAVGAALSVADEAELGEKVSLLLTDAVARRRMARAARLWAEGERAVLDRVLGCLAPFLDVLTPLAPTPSLREAGGARP</sequence>
<dbReference type="AlphaFoldDB" id="Q2RWW0"/>
<evidence type="ECO:0000256" key="7">
    <source>
        <dbReference type="ARBA" id="ARBA00049183"/>
    </source>
</evidence>
<feature type="site" description="Transition state stabilizer" evidence="9">
    <location>
        <position position="208"/>
    </location>
</feature>
<name>Q2RWW0_RHORT</name>
<protein>
    <recommendedName>
        <fullName evidence="4 10">3-deoxy-D-manno-octulosonic acid transferase</fullName>
        <shortName evidence="10">Kdo transferase</shortName>
        <ecNumber evidence="3 10">2.4.99.12</ecNumber>
    </recommendedName>
    <alternativeName>
        <fullName evidence="6 10">Lipid IV(A) 3-deoxy-D-manno-octulosonic acid transferase</fullName>
    </alternativeName>
</protein>
<dbReference type="GO" id="GO:0005886">
    <property type="term" value="C:plasma membrane"/>
    <property type="evidence" value="ECO:0007669"/>
    <property type="project" value="UniProtKB-SubCell"/>
</dbReference>
<dbReference type="eggNOG" id="COG1519">
    <property type="taxonomic scope" value="Bacteria"/>
</dbReference>
<dbReference type="HOGENOM" id="CLU_036146_1_1_5"/>
<dbReference type="UniPathway" id="UPA00958"/>
<evidence type="ECO:0000313" key="12">
    <source>
        <dbReference type="EMBL" id="ABC21385.1"/>
    </source>
</evidence>
<comment type="subcellular location">
    <subcellularLocation>
        <location evidence="10">Cell membrane</location>
    </subcellularLocation>
</comment>
<evidence type="ECO:0000256" key="10">
    <source>
        <dbReference type="RuleBase" id="RU365103"/>
    </source>
</evidence>
<dbReference type="EnsemblBacteria" id="ABC21385">
    <property type="protein sequence ID" value="ABC21385"/>
    <property type="gene ID" value="Rru_A0581"/>
</dbReference>
<keyword evidence="10" id="KW-0448">Lipopolysaccharide biosynthesis</keyword>
<keyword evidence="13" id="KW-1185">Reference proteome</keyword>
<accession>Q2RWW0</accession>
<dbReference type="GO" id="GO:0009244">
    <property type="term" value="P:lipopolysaccharide core region biosynthetic process"/>
    <property type="evidence" value="ECO:0007669"/>
    <property type="project" value="UniProtKB-UniRule"/>
</dbReference>
<evidence type="ECO:0000256" key="9">
    <source>
        <dbReference type="PIRSR" id="PIRSR639901-2"/>
    </source>
</evidence>
<dbReference type="PhylomeDB" id="Q2RWW0"/>
<evidence type="ECO:0000259" key="11">
    <source>
        <dbReference type="Pfam" id="PF04413"/>
    </source>
</evidence>
<dbReference type="PANTHER" id="PTHR42755">
    <property type="entry name" value="3-DEOXY-MANNO-OCTULOSONATE CYTIDYLYLTRANSFERASE"/>
    <property type="match status" value="1"/>
</dbReference>
<dbReference type="Gene3D" id="3.40.50.11720">
    <property type="entry name" value="3-Deoxy-D-manno-octulosonic-acid transferase, N-terminal domain"/>
    <property type="match status" value="1"/>
</dbReference>
<comment type="similarity">
    <text evidence="10">Belongs to the glycosyltransferase group 1 family.</text>
</comment>
<keyword evidence="10" id="KW-1003">Cell membrane</keyword>
<evidence type="ECO:0000256" key="5">
    <source>
        <dbReference type="ARBA" id="ARBA00022679"/>
    </source>
</evidence>
<evidence type="ECO:0000256" key="6">
    <source>
        <dbReference type="ARBA" id="ARBA00031445"/>
    </source>
</evidence>
<feature type="site" description="Transition state stabilizer" evidence="9">
    <location>
        <position position="132"/>
    </location>
</feature>
<dbReference type="Gene3D" id="3.40.50.2000">
    <property type="entry name" value="Glycogen Phosphorylase B"/>
    <property type="match status" value="1"/>
</dbReference>
<keyword evidence="5 10" id="KW-0808">Transferase</keyword>
<evidence type="ECO:0000313" key="13">
    <source>
        <dbReference type="Proteomes" id="UP000001929"/>
    </source>
</evidence>
<comment type="function">
    <text evidence="1 10">Involved in lipopolysaccharide (LPS) biosynthesis. Catalyzes the transfer of 3-deoxy-D-manno-octulosonate (Kdo) residue(s) from CMP-Kdo to lipid IV(A), the tetraacyldisaccharide-1,4'-bisphosphate precursor of lipid A.</text>
</comment>
<organism evidence="12 13">
    <name type="scientific">Rhodospirillum rubrum (strain ATCC 11170 / ATH 1.1.1 / DSM 467 / LMG 4362 / NCIMB 8255 / S1)</name>
    <dbReference type="NCBI Taxonomy" id="269796"/>
    <lineage>
        <taxon>Bacteria</taxon>
        <taxon>Pseudomonadati</taxon>
        <taxon>Pseudomonadota</taxon>
        <taxon>Alphaproteobacteria</taxon>
        <taxon>Rhodospirillales</taxon>
        <taxon>Rhodospirillaceae</taxon>
        <taxon>Rhodospirillum</taxon>
    </lineage>
</organism>
<dbReference type="PANTHER" id="PTHR42755:SF1">
    <property type="entry name" value="3-DEOXY-D-MANNO-OCTULOSONIC ACID TRANSFERASE, MITOCHONDRIAL-RELATED"/>
    <property type="match status" value="1"/>
</dbReference>
<evidence type="ECO:0000256" key="3">
    <source>
        <dbReference type="ARBA" id="ARBA00012621"/>
    </source>
</evidence>
<dbReference type="KEGG" id="rru:Rru_A0581"/>
<dbReference type="RefSeq" id="WP_011388339.1">
    <property type="nucleotide sequence ID" value="NC_007643.1"/>
</dbReference>
<comment type="catalytic activity">
    <reaction evidence="7 10">
        <text>lipid IVA (E. coli) + CMP-3-deoxy-beta-D-manno-octulosonate = alpha-Kdo-(2-&gt;6)-lipid IVA (E. coli) + CMP + H(+)</text>
        <dbReference type="Rhea" id="RHEA:28066"/>
        <dbReference type="ChEBI" id="CHEBI:15378"/>
        <dbReference type="ChEBI" id="CHEBI:58603"/>
        <dbReference type="ChEBI" id="CHEBI:60364"/>
        <dbReference type="ChEBI" id="CHEBI:60377"/>
        <dbReference type="ChEBI" id="CHEBI:85987"/>
        <dbReference type="EC" id="2.4.99.12"/>
    </reaction>
</comment>